<dbReference type="SUPFAM" id="SSF47781">
    <property type="entry name" value="RuvA domain 2-like"/>
    <property type="match status" value="1"/>
</dbReference>
<keyword evidence="2 7" id="KW-0235">DNA replication</keyword>
<dbReference type="InterPro" id="IPR010994">
    <property type="entry name" value="RuvA_2-like"/>
</dbReference>
<evidence type="ECO:0000313" key="11">
    <source>
        <dbReference type="Proteomes" id="UP000596192"/>
    </source>
</evidence>
<dbReference type="Proteomes" id="UP000596192">
    <property type="component" value="Chromosome"/>
</dbReference>
<dbReference type="InterPro" id="IPR050326">
    <property type="entry name" value="NAD_dep_DNA_ligaseB"/>
</dbReference>
<evidence type="ECO:0000256" key="4">
    <source>
        <dbReference type="ARBA" id="ARBA00023027"/>
    </source>
</evidence>
<comment type="catalytic activity">
    <reaction evidence="6 7">
        <text>NAD(+) + (deoxyribonucleotide)n-3'-hydroxyl + 5'-phospho-(deoxyribonucleotide)m = (deoxyribonucleotide)n+m + AMP + beta-nicotinamide D-nucleotide.</text>
        <dbReference type="EC" id="6.5.1.2"/>
    </reaction>
</comment>
<gene>
    <name evidence="7 10" type="primary">ligB</name>
    <name evidence="10" type="ORF">GKQ51_20635</name>
</gene>
<organism evidence="10 11">
    <name type="scientific">Azotobacter chroococcum</name>
    <dbReference type="NCBI Taxonomy" id="353"/>
    <lineage>
        <taxon>Bacteria</taxon>
        <taxon>Pseudomonadati</taxon>
        <taxon>Pseudomonadota</taxon>
        <taxon>Gammaproteobacteria</taxon>
        <taxon>Pseudomonadales</taxon>
        <taxon>Pseudomonadaceae</taxon>
        <taxon>Azotobacter</taxon>
    </lineage>
</organism>
<evidence type="ECO:0000256" key="5">
    <source>
        <dbReference type="ARBA" id="ARBA00023204"/>
    </source>
</evidence>
<dbReference type="EC" id="6.5.1.2" evidence="7"/>
<dbReference type="SMART" id="SM00532">
    <property type="entry name" value="LIGANc"/>
    <property type="match status" value="1"/>
</dbReference>
<dbReference type="InterPro" id="IPR013839">
    <property type="entry name" value="DNAligase_adenylation"/>
</dbReference>
<evidence type="ECO:0000256" key="7">
    <source>
        <dbReference type="HAMAP-Rule" id="MF_01587"/>
    </source>
</evidence>
<sequence length="565" mass="62512">MTRRIALSVVCLFALPALAAPCPDWPDSRAGAELAALAERLRQWDDAYHRDGRSPVADELYDQARARLVLWRQCFPIQAGASPEPLAGSAGPLPHPLPHTGLAKLDEVAVRDWMASRADLWVQPKVDGVAVSLEYVGGRLQRAISRGDGRHGQDWTAHARRLPTVPQEIAERRRLILQGELYWRLPGHVQAEAGGRGARSRVAGLLARQTLDEAEAAGIGLFVWDWPNGPTEMTERLDGLERLGFADARRYSQTVADFAAARQWRERWYREPLPFASDGVVLRQGRRPPGERWQAEPPHWAVAWKYPLAQVLAEVQAVRFRIGRSGRITPVVEVQPVRLDDRQIRRVALGSLGRWQALDIRPGDQLAIRLAGLSIPQVDSVVWRAAERPALAAPDPAAHHALSCWRPTAGCEEQFLARLDWLGGRHGLALGGIGRGTWEALLENGRLDDLLDWLELDEAQLAGLPGFGERSAGLLAERFRTARQRPFPVWLRALGLPPSGEAALPPSGEAALPPAWDELAGRSLEQWQGEPGIGPGRARRLQAFFRHPEVQALRQRLQAAGVEGF</sequence>
<keyword evidence="4 7" id="KW-0520">NAD</keyword>
<dbReference type="InterPro" id="IPR012340">
    <property type="entry name" value="NA-bd_OB-fold"/>
</dbReference>
<comment type="similarity">
    <text evidence="7">Belongs to the NAD-dependent DNA ligase family. LigB subfamily.</text>
</comment>
<proteinExistence type="inferred from homology"/>
<dbReference type="InterPro" id="IPR013840">
    <property type="entry name" value="DNAligase_N"/>
</dbReference>
<dbReference type="PANTHER" id="PTHR47810:SF1">
    <property type="entry name" value="DNA LIGASE B"/>
    <property type="match status" value="1"/>
</dbReference>
<name>A0AAQ0BYR5_9GAMM</name>
<evidence type="ECO:0000256" key="2">
    <source>
        <dbReference type="ARBA" id="ARBA00022705"/>
    </source>
</evidence>
<dbReference type="RefSeq" id="WP_198866852.1">
    <property type="nucleotide sequence ID" value="NZ_CP066310.1"/>
</dbReference>
<feature type="domain" description="NAD-dependent DNA ligase N-terminal" evidence="9">
    <location>
        <begin position="29"/>
        <end position="427"/>
    </location>
</feature>
<dbReference type="PROSITE" id="PS01056">
    <property type="entry name" value="DNA_LIGASE_N2"/>
    <property type="match status" value="1"/>
</dbReference>
<keyword evidence="1 7" id="KW-0436">Ligase</keyword>
<comment type="function">
    <text evidence="7">Catalyzes the formation of phosphodiester linkages between 5'-phosphoryl and 3'-hydroxyl groups in double-stranded DNA using NAD as a coenzyme and as the energy source for the reaction.</text>
</comment>
<evidence type="ECO:0000259" key="9">
    <source>
        <dbReference type="SMART" id="SM00532"/>
    </source>
</evidence>
<evidence type="ECO:0000256" key="8">
    <source>
        <dbReference type="SAM" id="SignalP"/>
    </source>
</evidence>
<dbReference type="PANTHER" id="PTHR47810">
    <property type="entry name" value="DNA LIGASE"/>
    <property type="match status" value="1"/>
</dbReference>
<dbReference type="HAMAP" id="MF_01587">
    <property type="entry name" value="DNA_ligase_B"/>
    <property type="match status" value="1"/>
</dbReference>
<dbReference type="GO" id="GO:0006281">
    <property type="term" value="P:DNA repair"/>
    <property type="evidence" value="ECO:0007669"/>
    <property type="project" value="UniProtKB-KW"/>
</dbReference>
<dbReference type="InterPro" id="IPR033136">
    <property type="entry name" value="DNA_ligase_CS"/>
</dbReference>
<feature type="chain" id="PRO_5042945139" description="DNA ligase B" evidence="8">
    <location>
        <begin position="20"/>
        <end position="565"/>
    </location>
</feature>
<evidence type="ECO:0000313" key="10">
    <source>
        <dbReference type="EMBL" id="QQE88602.1"/>
    </source>
</evidence>
<evidence type="ECO:0000256" key="1">
    <source>
        <dbReference type="ARBA" id="ARBA00022598"/>
    </source>
</evidence>
<dbReference type="InterPro" id="IPR004150">
    <property type="entry name" value="NAD_DNA_ligase_OB"/>
</dbReference>
<keyword evidence="5 7" id="KW-0234">DNA repair</keyword>
<dbReference type="Pfam" id="PF01653">
    <property type="entry name" value="DNA_ligase_aden"/>
    <property type="match status" value="1"/>
</dbReference>
<keyword evidence="3 7" id="KW-0227">DNA damage</keyword>
<dbReference type="GO" id="GO:0006260">
    <property type="term" value="P:DNA replication"/>
    <property type="evidence" value="ECO:0007669"/>
    <property type="project" value="UniProtKB-KW"/>
</dbReference>
<feature type="signal peptide" evidence="8">
    <location>
        <begin position="1"/>
        <end position="19"/>
    </location>
</feature>
<reference evidence="10 11" key="1">
    <citation type="submission" date="2020-12" db="EMBL/GenBank/DDBJ databases">
        <title>Genomic Analysis and Response surface optimization of nitrogen-fixing conditions for A. chroococcum strain HR1, Isolation from rhizosphere soil.</title>
        <authorList>
            <person name="Li J."/>
            <person name="Yang H."/>
            <person name="Liu H."/>
            <person name="Wang C."/>
            <person name="Tian Y."/>
            <person name="Lu X.Y."/>
        </authorList>
    </citation>
    <scope>NUCLEOTIDE SEQUENCE [LARGE SCALE GENOMIC DNA]</scope>
    <source>
        <strain evidence="10 11">HR1</strain>
    </source>
</reference>
<dbReference type="Gene3D" id="1.10.150.20">
    <property type="entry name" value="5' to 3' exonuclease, C-terminal subdomain"/>
    <property type="match status" value="2"/>
</dbReference>
<dbReference type="InterPro" id="IPR020923">
    <property type="entry name" value="DNA_ligase_B"/>
</dbReference>
<accession>A0AAQ0BYR5</accession>
<evidence type="ECO:0000256" key="6">
    <source>
        <dbReference type="ARBA" id="ARBA00034005"/>
    </source>
</evidence>
<dbReference type="Gene3D" id="1.10.287.610">
    <property type="entry name" value="Helix hairpin bin"/>
    <property type="match status" value="1"/>
</dbReference>
<dbReference type="Gene3D" id="2.40.50.140">
    <property type="entry name" value="Nucleic acid-binding proteins"/>
    <property type="match status" value="1"/>
</dbReference>
<dbReference type="AlphaFoldDB" id="A0AAQ0BYR5"/>
<dbReference type="EMBL" id="CP066310">
    <property type="protein sequence ID" value="QQE88602.1"/>
    <property type="molecule type" value="Genomic_DNA"/>
</dbReference>
<dbReference type="SUPFAM" id="SSF50249">
    <property type="entry name" value="Nucleic acid-binding proteins"/>
    <property type="match status" value="1"/>
</dbReference>
<dbReference type="GO" id="GO:0003911">
    <property type="term" value="F:DNA ligase (NAD+) activity"/>
    <property type="evidence" value="ECO:0007669"/>
    <property type="project" value="UniProtKB-UniRule"/>
</dbReference>
<dbReference type="NCBIfam" id="NF005987">
    <property type="entry name" value="PRK08097.1"/>
    <property type="match status" value="1"/>
</dbReference>
<keyword evidence="8" id="KW-0732">Signal</keyword>
<protein>
    <recommendedName>
        <fullName evidence="7">DNA ligase B</fullName>
        <ecNumber evidence="7">6.5.1.2</ecNumber>
    </recommendedName>
    <alternativeName>
        <fullName evidence="7">Polydeoxyribonucleotide synthase [NAD(+)] B</fullName>
    </alternativeName>
</protein>
<dbReference type="SUPFAM" id="SSF56091">
    <property type="entry name" value="DNA ligase/mRNA capping enzyme, catalytic domain"/>
    <property type="match status" value="1"/>
</dbReference>
<evidence type="ECO:0000256" key="3">
    <source>
        <dbReference type="ARBA" id="ARBA00022763"/>
    </source>
</evidence>
<dbReference type="Gene3D" id="3.30.470.30">
    <property type="entry name" value="DNA ligase/mRNA capping enzyme"/>
    <property type="match status" value="1"/>
</dbReference>
<dbReference type="Pfam" id="PF03120">
    <property type="entry name" value="OB_DNA_ligase"/>
    <property type="match status" value="1"/>
</dbReference>
<feature type="active site" description="N6-AMP-lysine intermediate" evidence="7">
    <location>
        <position position="125"/>
    </location>
</feature>